<reference evidence="1" key="1">
    <citation type="submission" date="2015-10" db="EMBL/GenBank/DDBJ databases">
        <authorList>
            <person name="Gilbert D.G."/>
        </authorList>
    </citation>
    <scope>NUCLEOTIDE SEQUENCE</scope>
</reference>
<evidence type="ECO:0000313" key="1">
    <source>
        <dbReference type="EMBL" id="CUS44632.1"/>
    </source>
</evidence>
<protein>
    <submittedName>
        <fullName evidence="1">Uncharacterized protein</fullName>
    </submittedName>
</protein>
<organism evidence="1">
    <name type="scientific">hydrothermal vent metagenome</name>
    <dbReference type="NCBI Taxonomy" id="652676"/>
    <lineage>
        <taxon>unclassified sequences</taxon>
        <taxon>metagenomes</taxon>
        <taxon>ecological metagenomes</taxon>
    </lineage>
</organism>
<gene>
    <name evidence="1" type="ORF">MGWOODY_Smn2222</name>
</gene>
<proteinExistence type="predicted"/>
<dbReference type="AlphaFoldDB" id="A0A161KCX7"/>
<accession>A0A161KCX7</accession>
<dbReference type="EMBL" id="CZQE01000163">
    <property type="protein sequence ID" value="CUS44632.1"/>
    <property type="molecule type" value="Genomic_DNA"/>
</dbReference>
<sequence>MLDPEAFSDRAVEIARTKPQFVSQLLRRAVEIGEMTTPPLDLTPHLGDRITRLARRRTHPDPVIGAGKGLGTARCTRQPFLDLVPVDFEVSEHRIGEPAPDCRFPAARLSRRESARIEIETFGQLDQQRGRQGSLIALDQIQIAGRDRQHLGHRGLGKARLAAQTPHRVSGKELPVRHSAHPFDAPAFTGMEQFVNSLQNFRNEPRS</sequence>
<name>A0A161KCX7_9ZZZZ</name>